<dbReference type="InterPro" id="IPR025396">
    <property type="entry name" value="DUF4302"/>
</dbReference>
<reference evidence="2" key="1">
    <citation type="submission" date="2021-08" db="EMBL/GenBank/DDBJ databases">
        <title>Prevotella lacticifex sp. nov., isolated from rumen of cow.</title>
        <authorList>
            <person name="Shinkai T."/>
            <person name="Ikeyama N."/>
            <person name="Kumagai M."/>
            <person name="Ohmori H."/>
            <person name="Sakamoto M."/>
            <person name="Ohkuma M."/>
            <person name="Mitsumori M."/>
        </authorList>
    </citation>
    <scope>NUCLEOTIDE SEQUENCE</scope>
    <source>
        <strain evidence="2">DSM 11371</strain>
    </source>
</reference>
<feature type="signal peptide" evidence="1">
    <location>
        <begin position="1"/>
        <end position="24"/>
    </location>
</feature>
<sequence>MKKISYILLSFAALLLTASCTNEVDDLFEKSSAQRIQEAITTDQQILESASNGWVAHYYADTRYGGYNLYLKFKDDQVTIGNELFGDSLQTSHYKFEQSDGVILSMDEFNNLIHIFSEPSSKRNGGVGKSGEGYLGDFEFRVQQCSADSVILQGKKHGSKIVLTPLAKDETWAGYINKVAQVETVMNYKKYQLVLGEDTLACAKSHYRNLAVTYESDGTTKTLDVPYIITPNGIELYENNTINNYSLDGFNYAKGTEWSEKKGKSNIKLIAVLPSLADQIADGTFYLTYDAIGSFGKKYFNVAIKNAGDLAESLKYVIFGNFTTSSYGEGFGLSFYSGSAEDGYYYGMYTMNCTIKSEDEVVLSFTGQGLGNASWYSKNANYDYMVFPLGYVNLPRTFKLTADDTRNPSYILMTDESNPENTFKLVPDGKEVLFK</sequence>
<comment type="caution">
    <text evidence="2">The sequence shown here is derived from an EMBL/GenBank/DDBJ whole genome shotgun (WGS) entry which is preliminary data.</text>
</comment>
<accession>A0AA37HWR2</accession>
<feature type="chain" id="PRO_5041295985" description="DUF4302 domain-containing protein" evidence="1">
    <location>
        <begin position="25"/>
        <end position="435"/>
    </location>
</feature>
<protein>
    <recommendedName>
        <fullName evidence="4">DUF4302 domain-containing protein</fullName>
    </recommendedName>
</protein>
<dbReference type="RefSeq" id="WP_006282820.1">
    <property type="nucleotide sequence ID" value="NZ_BPTR01000001.1"/>
</dbReference>
<gene>
    <name evidence="2" type="ORF">PRRU23_19950</name>
</gene>
<dbReference type="EMBL" id="BPTR01000001">
    <property type="protein sequence ID" value="GJG28295.1"/>
    <property type="molecule type" value="Genomic_DNA"/>
</dbReference>
<name>A0AA37HWR2_SEGBR</name>
<dbReference type="AlphaFoldDB" id="A0AA37HWR2"/>
<proteinExistence type="predicted"/>
<evidence type="ECO:0000313" key="3">
    <source>
        <dbReference type="Proteomes" id="UP000887043"/>
    </source>
</evidence>
<dbReference type="Proteomes" id="UP000887043">
    <property type="component" value="Unassembled WGS sequence"/>
</dbReference>
<dbReference type="Pfam" id="PF14135">
    <property type="entry name" value="DUF4302"/>
    <property type="match status" value="1"/>
</dbReference>
<keyword evidence="1" id="KW-0732">Signal</keyword>
<evidence type="ECO:0000313" key="2">
    <source>
        <dbReference type="EMBL" id="GJG28295.1"/>
    </source>
</evidence>
<organism evidence="2 3">
    <name type="scientific">Segatella bryantii</name>
    <name type="common">Prevotella bryantii</name>
    <dbReference type="NCBI Taxonomy" id="77095"/>
    <lineage>
        <taxon>Bacteria</taxon>
        <taxon>Pseudomonadati</taxon>
        <taxon>Bacteroidota</taxon>
        <taxon>Bacteroidia</taxon>
        <taxon>Bacteroidales</taxon>
        <taxon>Prevotellaceae</taxon>
        <taxon>Segatella</taxon>
    </lineage>
</organism>
<evidence type="ECO:0000256" key="1">
    <source>
        <dbReference type="SAM" id="SignalP"/>
    </source>
</evidence>
<evidence type="ECO:0008006" key="4">
    <source>
        <dbReference type="Google" id="ProtNLM"/>
    </source>
</evidence>
<dbReference type="PROSITE" id="PS51257">
    <property type="entry name" value="PROKAR_LIPOPROTEIN"/>
    <property type="match status" value="1"/>
</dbReference>